<name>A0A939IID1_CLOAM</name>
<dbReference type="RefSeq" id="WP_206581710.1">
    <property type="nucleotide sequence ID" value="NZ_JAFJZZ010000001.1"/>
</dbReference>
<reference evidence="1" key="1">
    <citation type="submission" date="2021-02" db="EMBL/GenBank/DDBJ databases">
        <title>Abyssanaerobacter marinus gen.nov., sp., nov, anaerobic bacterium isolated from the Onnuri vent field of Indian Ocean and suggestion of Mogibacteriaceae fam. nov., and proposal of reclassification of ambiguous this family's genus member.</title>
        <authorList>
            <person name="Kim Y.J."/>
            <person name="Yang J.-A."/>
        </authorList>
    </citation>
    <scope>NUCLEOTIDE SEQUENCE</scope>
    <source>
        <strain evidence="1">DSM 2634</strain>
    </source>
</reference>
<organism evidence="1 2">
    <name type="scientific">Clostridium aminobutyricum</name>
    <dbReference type="NCBI Taxonomy" id="33953"/>
    <lineage>
        <taxon>Bacteria</taxon>
        <taxon>Bacillati</taxon>
        <taxon>Bacillota</taxon>
        <taxon>Clostridia</taxon>
        <taxon>Eubacteriales</taxon>
        <taxon>Clostridiaceae</taxon>
        <taxon>Clostridium</taxon>
    </lineage>
</organism>
<comment type="caution">
    <text evidence="1">The sequence shown here is derived from an EMBL/GenBank/DDBJ whole genome shotgun (WGS) entry which is preliminary data.</text>
</comment>
<gene>
    <name evidence="1" type="ORF">JYB65_06170</name>
</gene>
<keyword evidence="2" id="KW-1185">Reference proteome</keyword>
<evidence type="ECO:0000313" key="2">
    <source>
        <dbReference type="Proteomes" id="UP000664545"/>
    </source>
</evidence>
<accession>A0A939IID1</accession>
<sequence>MKEELLQIMLAGKQKQELEKIISSNQLSSQFGVTLSEENASMLMKSRRETLKETERIEFGEGILSKLIYHFCDSPYIYQENYADTLAVLQDIFYQYKNECLDEISDDELLEFMKHHFDGSCQGSLEYLEETCLDELARSIRAGESREEIYDDERDKL</sequence>
<dbReference type="Proteomes" id="UP000664545">
    <property type="component" value="Unassembled WGS sequence"/>
</dbReference>
<evidence type="ECO:0000313" key="1">
    <source>
        <dbReference type="EMBL" id="MBN7772946.1"/>
    </source>
</evidence>
<dbReference type="AlphaFoldDB" id="A0A939IID1"/>
<dbReference type="InterPro" id="IPR046286">
    <property type="entry name" value="DUF6323"/>
</dbReference>
<proteinExistence type="predicted"/>
<protein>
    <submittedName>
        <fullName evidence="1">Uncharacterized protein</fullName>
    </submittedName>
</protein>
<dbReference type="Pfam" id="PF19848">
    <property type="entry name" value="DUF6323"/>
    <property type="match status" value="1"/>
</dbReference>
<dbReference type="EMBL" id="JAFJZZ010000001">
    <property type="protein sequence ID" value="MBN7772946.1"/>
    <property type="molecule type" value="Genomic_DNA"/>
</dbReference>